<organism evidence="6 7">
    <name type="scientific">Niastella populi</name>
    <dbReference type="NCBI Taxonomy" id="550983"/>
    <lineage>
        <taxon>Bacteria</taxon>
        <taxon>Pseudomonadati</taxon>
        <taxon>Bacteroidota</taxon>
        <taxon>Chitinophagia</taxon>
        <taxon>Chitinophagales</taxon>
        <taxon>Chitinophagaceae</taxon>
        <taxon>Niastella</taxon>
    </lineage>
</organism>
<dbReference type="STRING" id="550983.A4R26_32055"/>
<dbReference type="AlphaFoldDB" id="A0A1V9EJI8"/>
<dbReference type="InterPro" id="IPR014395">
    <property type="entry name" value="Pen/GL7ACA/AHL_acylase"/>
</dbReference>
<gene>
    <name evidence="6" type="ORF">A4R26_32055</name>
</gene>
<evidence type="ECO:0000256" key="4">
    <source>
        <dbReference type="PIRSR" id="PIRSR001227-1"/>
    </source>
</evidence>
<keyword evidence="5" id="KW-0106">Calcium</keyword>
<dbReference type="InterPro" id="IPR043146">
    <property type="entry name" value="Penicillin_amidase_N_B-knob"/>
</dbReference>
<dbReference type="PANTHER" id="PTHR34218">
    <property type="entry name" value="PEPTIDASE S45 PENICILLIN AMIDASE"/>
    <property type="match status" value="1"/>
</dbReference>
<evidence type="ECO:0000256" key="2">
    <source>
        <dbReference type="ARBA" id="ARBA00022801"/>
    </source>
</evidence>
<protein>
    <recommendedName>
        <fullName evidence="8">Penicillin amidase</fullName>
    </recommendedName>
</protein>
<dbReference type="Gene3D" id="1.10.1400.10">
    <property type="match status" value="1"/>
</dbReference>
<dbReference type="EMBL" id="LWBP01000247">
    <property type="protein sequence ID" value="OQP46297.1"/>
    <property type="molecule type" value="Genomic_DNA"/>
</dbReference>
<dbReference type="InterPro" id="IPR029055">
    <property type="entry name" value="Ntn_hydrolases_N"/>
</dbReference>
<proteinExistence type="inferred from homology"/>
<dbReference type="InterPro" id="IPR002692">
    <property type="entry name" value="S45"/>
</dbReference>
<dbReference type="Gene3D" id="3.60.20.10">
    <property type="entry name" value="Glutamine Phosphoribosylpyrophosphate, subunit 1, domain 1"/>
    <property type="match status" value="1"/>
</dbReference>
<feature type="active site" description="Nucleophile" evidence="4">
    <location>
        <position position="274"/>
    </location>
</feature>
<feature type="binding site" evidence="5">
    <location>
        <position position="346"/>
    </location>
    <ligand>
        <name>Ca(2+)</name>
        <dbReference type="ChEBI" id="CHEBI:29108"/>
    </ligand>
</feature>
<dbReference type="Proteomes" id="UP000192276">
    <property type="component" value="Unassembled WGS sequence"/>
</dbReference>
<dbReference type="Gene3D" id="1.10.439.10">
    <property type="entry name" value="Penicillin Amidohydrolase, domain 1"/>
    <property type="match status" value="1"/>
</dbReference>
<comment type="caution">
    <text evidence="6">The sequence shown here is derived from an EMBL/GenBank/DDBJ whole genome shotgun (WGS) entry which is preliminary data.</text>
</comment>
<dbReference type="RefSeq" id="WP_081171086.1">
    <property type="nucleotide sequence ID" value="NZ_LWBP01000247.1"/>
</dbReference>
<dbReference type="InterPro" id="IPR023343">
    <property type="entry name" value="Penicillin_amidase_dom1"/>
</dbReference>
<dbReference type="GO" id="GO:0046872">
    <property type="term" value="F:metal ion binding"/>
    <property type="evidence" value="ECO:0007669"/>
    <property type="project" value="UniProtKB-KW"/>
</dbReference>
<dbReference type="InterPro" id="IPR043147">
    <property type="entry name" value="Penicillin_amidase_A-knob"/>
</dbReference>
<dbReference type="OrthoDB" id="9759796at2"/>
<dbReference type="PANTHER" id="PTHR34218:SF4">
    <property type="entry name" value="ACYL-HOMOSERINE LACTONE ACYLASE QUIP"/>
    <property type="match status" value="1"/>
</dbReference>
<accession>A0A1V9EJI8</accession>
<dbReference type="CDD" id="cd03747">
    <property type="entry name" value="Ntn_PGA_like"/>
    <property type="match status" value="1"/>
</dbReference>
<evidence type="ECO:0000256" key="1">
    <source>
        <dbReference type="ARBA" id="ARBA00006586"/>
    </source>
</evidence>
<keyword evidence="5" id="KW-0479">Metal-binding</keyword>
<keyword evidence="7" id="KW-1185">Reference proteome</keyword>
<evidence type="ECO:0008006" key="8">
    <source>
        <dbReference type="Google" id="ProtNLM"/>
    </source>
</evidence>
<reference evidence="7" key="1">
    <citation type="submission" date="2016-04" db="EMBL/GenBank/DDBJ databases">
        <authorList>
            <person name="Chen L."/>
            <person name="Zhuang W."/>
            <person name="Wang G."/>
        </authorList>
    </citation>
    <scope>NUCLEOTIDE SEQUENCE [LARGE SCALE GENOMIC DNA]</scope>
    <source>
        <strain evidence="7">208</strain>
    </source>
</reference>
<sequence>MNKMSVKFLFPLVALIMLLIVLDRKVFMVPPLGTFLNPFIGVVQNEHTSNRNKKVNLEVSQKTEIVFDDRAVPHIFAGNQKDMFFAQGYVCASDRLWQMDFMSYISAGRLSEIFGKKFYVHDVIKRREGMSNAALRTLKYIENDQETKRALDSYTAGVNAWIKSLSYADLPVEYKLMDYTPEPWTNLKTVLIMKYVSADLSGYEEDVPASFLETVLGSEEYNKLFPNYYVKKRKEGFGIQRILDSLPVNEYINSSFLESSPEIPTGDFNPNVGSNSWVVGPKKSKSGFALLCSDPHLNLSFPSIWYELQLKSDEQNVYGYSIPGVPGVIIGFNDNISWGLTNGSDDVRDYYKLEVKDNYSYYKYDGKWIKTDSIIEEIKIRDDTSFLDIVYYSKHGPILSDSRAGDPELKGYALNWTLHDPSNEILTFIRLNKAKDYTQFKKAIEYYKCPSQNFSYADVTGNIAVHHQGKILAKKWKNQGKFIMDGTRSDQFSTDALPLDKLPYTYNPDEGYVYSANNNPYKSPNSPIIYGHYKEFRADKIDSWLSAKEKLSIDDMKTMQMDNTNRLAEVAIPVFLQKMPSGESKHLQEFAHWDYKYNKDSRIAQLFEIWWTKIKINTWDELLRYKSHKMRLDDLVLLDMICNDPDNKYFDLLSSEKTENASDIIDISFNQMLKDTTTGSNWGNLNKINIMHLSNLKEFSKTGIPLGGHPQALNSLSKKWGPSLRMIVEMSDKPKGYAVYAGGQSGNPSSDEYDRFIDAWENGRYYELKFFSNIDEGNAQAKYKWSLQ</sequence>
<evidence type="ECO:0000313" key="7">
    <source>
        <dbReference type="Proteomes" id="UP000192276"/>
    </source>
</evidence>
<dbReference type="Pfam" id="PF01804">
    <property type="entry name" value="Penicil_amidase"/>
    <property type="match status" value="1"/>
</dbReference>
<dbReference type="GO" id="GO:0016811">
    <property type="term" value="F:hydrolase activity, acting on carbon-nitrogen (but not peptide) bonds, in linear amides"/>
    <property type="evidence" value="ECO:0007669"/>
    <property type="project" value="InterPro"/>
</dbReference>
<evidence type="ECO:0000313" key="6">
    <source>
        <dbReference type="EMBL" id="OQP46297.1"/>
    </source>
</evidence>
<comment type="similarity">
    <text evidence="1">Belongs to the peptidase S45 family.</text>
</comment>
<evidence type="ECO:0000256" key="5">
    <source>
        <dbReference type="PIRSR" id="PIRSR001227-2"/>
    </source>
</evidence>
<dbReference type="Gene3D" id="2.30.120.10">
    <property type="match status" value="1"/>
</dbReference>
<comment type="cofactor">
    <cofactor evidence="5">
        <name>Ca(2+)</name>
        <dbReference type="ChEBI" id="CHEBI:29108"/>
    </cofactor>
    <text evidence="5">Binds 1 Ca(2+) ion per dimer.</text>
</comment>
<dbReference type="SUPFAM" id="SSF56235">
    <property type="entry name" value="N-terminal nucleophile aminohydrolases (Ntn hydrolases)"/>
    <property type="match status" value="1"/>
</dbReference>
<keyword evidence="3" id="KW-0865">Zymogen</keyword>
<name>A0A1V9EJI8_9BACT</name>
<feature type="binding site" evidence="5">
    <location>
        <position position="349"/>
    </location>
    <ligand>
        <name>Ca(2+)</name>
        <dbReference type="ChEBI" id="CHEBI:29108"/>
    </ligand>
</feature>
<evidence type="ECO:0000256" key="3">
    <source>
        <dbReference type="ARBA" id="ARBA00023145"/>
    </source>
</evidence>
<keyword evidence="2" id="KW-0378">Hydrolase</keyword>
<dbReference type="PIRSF" id="PIRSF001227">
    <property type="entry name" value="Pen_acylase"/>
    <property type="match status" value="1"/>
</dbReference>
<dbReference type="GO" id="GO:0017000">
    <property type="term" value="P:antibiotic biosynthetic process"/>
    <property type="evidence" value="ECO:0007669"/>
    <property type="project" value="InterPro"/>
</dbReference>